<evidence type="ECO:0000313" key="3">
    <source>
        <dbReference type="Proteomes" id="UP000050902"/>
    </source>
</evidence>
<protein>
    <submittedName>
        <fullName evidence="2">Peptidoglycan-binding protein LysM</fullName>
    </submittedName>
</protein>
<comment type="caution">
    <text evidence="2">The sequence shown here is derived from an EMBL/GenBank/DDBJ whole genome shotgun (WGS) entry which is preliminary data.</text>
</comment>
<dbReference type="CDD" id="cd00118">
    <property type="entry name" value="LysM"/>
    <property type="match status" value="1"/>
</dbReference>
<dbReference type="PANTHER" id="PTHR34700">
    <property type="entry name" value="POTASSIUM BINDING PROTEIN KBP"/>
    <property type="match status" value="1"/>
</dbReference>
<dbReference type="PROSITE" id="PS51782">
    <property type="entry name" value="LYSM"/>
    <property type="match status" value="1"/>
</dbReference>
<dbReference type="Pfam" id="PF01476">
    <property type="entry name" value="LysM"/>
    <property type="match status" value="1"/>
</dbReference>
<dbReference type="Gene3D" id="3.10.350.10">
    <property type="entry name" value="LysM domain"/>
    <property type="match status" value="1"/>
</dbReference>
<organism evidence="2 3">
    <name type="scientific">Stenotrophomonas nitritireducens</name>
    <dbReference type="NCBI Taxonomy" id="83617"/>
    <lineage>
        <taxon>Bacteria</taxon>
        <taxon>Pseudomonadati</taxon>
        <taxon>Pseudomonadota</taxon>
        <taxon>Gammaproteobacteria</taxon>
        <taxon>Lysobacterales</taxon>
        <taxon>Lysobacteraceae</taxon>
        <taxon>Stenotrophomonas</taxon>
    </lineage>
</organism>
<name>A0ABR5NMN2_9GAMM</name>
<evidence type="ECO:0000259" key="1">
    <source>
        <dbReference type="PROSITE" id="PS51782"/>
    </source>
</evidence>
<dbReference type="Proteomes" id="UP000050902">
    <property type="component" value="Unassembled WGS sequence"/>
</dbReference>
<gene>
    <name evidence="2" type="ORF">ABB22_04610</name>
</gene>
<sequence length="99" mass="10670">MSSDNKANFSGVTGTVTSTEQIVPKADFSGVTGTVTSTEEIVGEQQYTVQKGDSLSRIAKNLLGDANAWKRIFEANRDVLDNPDKIFPGQVLKVPPREG</sequence>
<reference evidence="2 3" key="1">
    <citation type="submission" date="2015-05" db="EMBL/GenBank/DDBJ databases">
        <title>Genome sequencing and analysis of members of genus Stenotrophomonas.</title>
        <authorList>
            <person name="Patil P.P."/>
            <person name="Midha S."/>
            <person name="Patil P.B."/>
        </authorList>
    </citation>
    <scope>NUCLEOTIDE SEQUENCE [LARGE SCALE GENOMIC DNA]</scope>
    <source>
        <strain evidence="2 3">DSM 12575</strain>
    </source>
</reference>
<dbReference type="InterPro" id="IPR052196">
    <property type="entry name" value="Bact_Kbp"/>
</dbReference>
<dbReference type="SMART" id="SM00257">
    <property type="entry name" value="LysM"/>
    <property type="match status" value="1"/>
</dbReference>
<evidence type="ECO:0000313" key="2">
    <source>
        <dbReference type="EMBL" id="KRG59383.1"/>
    </source>
</evidence>
<dbReference type="SUPFAM" id="SSF54106">
    <property type="entry name" value="LysM domain"/>
    <property type="match status" value="1"/>
</dbReference>
<dbReference type="PANTHER" id="PTHR34700:SF4">
    <property type="entry name" value="PHAGE-LIKE ELEMENT PBSX PROTEIN XKDP"/>
    <property type="match status" value="1"/>
</dbReference>
<accession>A0ABR5NMN2</accession>
<dbReference type="RefSeq" id="WP_055770834.1">
    <property type="nucleotide sequence ID" value="NZ_JAFKME010000007.1"/>
</dbReference>
<feature type="domain" description="LysM" evidence="1">
    <location>
        <begin position="45"/>
        <end position="94"/>
    </location>
</feature>
<dbReference type="InterPro" id="IPR018392">
    <property type="entry name" value="LysM"/>
</dbReference>
<keyword evidence="3" id="KW-1185">Reference proteome</keyword>
<dbReference type="InterPro" id="IPR036779">
    <property type="entry name" value="LysM_dom_sf"/>
</dbReference>
<proteinExistence type="predicted"/>
<dbReference type="EMBL" id="LDJG01000005">
    <property type="protein sequence ID" value="KRG59383.1"/>
    <property type="molecule type" value="Genomic_DNA"/>
</dbReference>